<dbReference type="Gene3D" id="1.20.1050.10">
    <property type="match status" value="1"/>
</dbReference>
<dbReference type="SUPFAM" id="SSF47616">
    <property type="entry name" value="GST C-terminal domain-like"/>
    <property type="match status" value="1"/>
</dbReference>
<dbReference type="InterPro" id="IPR010987">
    <property type="entry name" value="Glutathione-S-Trfase_C-like"/>
</dbReference>
<dbReference type="STRING" id="355243.SAMN03080615_02188"/>
<accession>A0A1H9HJX0</accession>
<gene>
    <name evidence="3" type="ORF">SAMN03080615_02188</name>
</gene>
<dbReference type="PROSITE" id="PS50404">
    <property type="entry name" value="GST_NTER"/>
    <property type="match status" value="1"/>
</dbReference>
<dbReference type="InterPro" id="IPR036282">
    <property type="entry name" value="Glutathione-S-Trfase_C_sf"/>
</dbReference>
<dbReference type="SUPFAM" id="SSF52833">
    <property type="entry name" value="Thioredoxin-like"/>
    <property type="match status" value="1"/>
</dbReference>
<evidence type="ECO:0000313" key="3">
    <source>
        <dbReference type="EMBL" id="SEQ62556.1"/>
    </source>
</evidence>
<keyword evidence="4" id="KW-1185">Reference proteome</keyword>
<dbReference type="Pfam" id="PF14497">
    <property type="entry name" value="GST_C_3"/>
    <property type="match status" value="1"/>
</dbReference>
<dbReference type="Gene3D" id="3.40.30.10">
    <property type="entry name" value="Glutaredoxin"/>
    <property type="match status" value="1"/>
</dbReference>
<feature type="domain" description="GST C-terminal" evidence="2">
    <location>
        <begin position="82"/>
        <end position="201"/>
    </location>
</feature>
<dbReference type="InterPro" id="IPR036249">
    <property type="entry name" value="Thioredoxin-like_sf"/>
</dbReference>
<sequence length="201" mass="22580">MANIKVTYFDINGGRAEPIRLALHCLGQDFEDHRFQFSEFAEIRKGTPFGQVPVVELDGEQITQSNALCRYFGKQAGLYPEDDYQALLCDEVMDVVEDISHKLSATMTMTGETLKSAREQLVAPLTTYLKWLAARLTKQGGEYFADNRLTIADLKVFVMVQWLGSGMLDHIPTTLIQDTAPELLAHLNRVASDPKIKSYYG</sequence>
<dbReference type="Proteomes" id="UP000198749">
    <property type="component" value="Unassembled WGS sequence"/>
</dbReference>
<dbReference type="GO" id="GO:0006749">
    <property type="term" value="P:glutathione metabolic process"/>
    <property type="evidence" value="ECO:0007669"/>
    <property type="project" value="TreeGrafter"/>
</dbReference>
<dbReference type="OrthoDB" id="9797500at2"/>
<dbReference type="GO" id="GO:0004364">
    <property type="term" value="F:glutathione transferase activity"/>
    <property type="evidence" value="ECO:0007669"/>
    <property type="project" value="TreeGrafter"/>
</dbReference>
<dbReference type="InterPro" id="IPR040079">
    <property type="entry name" value="Glutathione_S-Trfase"/>
</dbReference>
<name>A0A1H9HJX0_9GAMM</name>
<dbReference type="SFLD" id="SFLDS00019">
    <property type="entry name" value="Glutathione_Transferase_(cytos"/>
    <property type="match status" value="1"/>
</dbReference>
<dbReference type="CDD" id="cd03039">
    <property type="entry name" value="GST_N_Sigma_like"/>
    <property type="match status" value="1"/>
</dbReference>
<evidence type="ECO:0000259" key="1">
    <source>
        <dbReference type="PROSITE" id="PS50404"/>
    </source>
</evidence>
<dbReference type="PROSITE" id="PS50405">
    <property type="entry name" value="GST_CTER"/>
    <property type="match status" value="1"/>
</dbReference>
<organism evidence="3 4">
    <name type="scientific">Amphritea atlantica</name>
    <dbReference type="NCBI Taxonomy" id="355243"/>
    <lineage>
        <taxon>Bacteria</taxon>
        <taxon>Pseudomonadati</taxon>
        <taxon>Pseudomonadota</taxon>
        <taxon>Gammaproteobacteria</taxon>
        <taxon>Oceanospirillales</taxon>
        <taxon>Oceanospirillaceae</taxon>
        <taxon>Amphritea</taxon>
    </lineage>
</organism>
<dbReference type="SFLD" id="SFLDG01205">
    <property type="entry name" value="AMPS.1"/>
    <property type="match status" value="1"/>
</dbReference>
<dbReference type="PANTHER" id="PTHR11571">
    <property type="entry name" value="GLUTATHIONE S-TRANSFERASE"/>
    <property type="match status" value="1"/>
</dbReference>
<dbReference type="EMBL" id="FOGB01000005">
    <property type="protein sequence ID" value="SEQ62556.1"/>
    <property type="molecule type" value="Genomic_DNA"/>
</dbReference>
<dbReference type="InterPro" id="IPR004045">
    <property type="entry name" value="Glutathione_S-Trfase_N"/>
</dbReference>
<feature type="domain" description="GST N-terminal" evidence="1">
    <location>
        <begin position="2"/>
        <end position="80"/>
    </location>
</feature>
<keyword evidence="3" id="KW-0808">Transferase</keyword>
<dbReference type="SFLD" id="SFLDG00363">
    <property type="entry name" value="AMPS_(cytGST):_Alpha-__Mu-__Pi"/>
    <property type="match status" value="1"/>
</dbReference>
<protein>
    <submittedName>
        <fullName evidence="3">Glutathione S-transferase</fullName>
    </submittedName>
</protein>
<evidence type="ECO:0000259" key="2">
    <source>
        <dbReference type="PROSITE" id="PS50405"/>
    </source>
</evidence>
<reference evidence="4" key="1">
    <citation type="submission" date="2016-10" db="EMBL/GenBank/DDBJ databases">
        <authorList>
            <person name="Varghese N."/>
            <person name="Submissions S."/>
        </authorList>
    </citation>
    <scope>NUCLEOTIDE SEQUENCE [LARGE SCALE GENOMIC DNA]</scope>
    <source>
        <strain evidence="4">DSM 18887</strain>
    </source>
</reference>
<dbReference type="InterPro" id="IPR004046">
    <property type="entry name" value="GST_C"/>
</dbReference>
<dbReference type="InterPro" id="IPR050213">
    <property type="entry name" value="GST_superfamily"/>
</dbReference>
<dbReference type="AlphaFoldDB" id="A0A1H9HJX0"/>
<dbReference type="RefSeq" id="WP_091357787.1">
    <property type="nucleotide sequence ID" value="NZ_AP025284.1"/>
</dbReference>
<evidence type="ECO:0000313" key="4">
    <source>
        <dbReference type="Proteomes" id="UP000198749"/>
    </source>
</evidence>
<dbReference type="Pfam" id="PF02798">
    <property type="entry name" value="GST_N"/>
    <property type="match status" value="1"/>
</dbReference>
<proteinExistence type="predicted"/>